<dbReference type="Gene3D" id="3.10.450.590">
    <property type="match status" value="1"/>
</dbReference>
<keyword evidence="3" id="KW-1185">Reference proteome</keyword>
<dbReference type="RefSeq" id="WP_120325176.1">
    <property type="nucleotide sequence ID" value="NZ_RAPF01000006.1"/>
</dbReference>
<dbReference type="EMBL" id="RAPF01000006">
    <property type="protein sequence ID" value="RKF19235.1"/>
    <property type="molecule type" value="Genomic_DNA"/>
</dbReference>
<dbReference type="AlphaFoldDB" id="A0A420EEV7"/>
<proteinExistence type="predicted"/>
<evidence type="ECO:0000256" key="1">
    <source>
        <dbReference type="SAM" id="SignalP"/>
    </source>
</evidence>
<accession>A0A420EEV7</accession>
<dbReference type="Pfam" id="PF13211">
    <property type="entry name" value="DUF4019"/>
    <property type="match status" value="1"/>
</dbReference>
<sequence length="138" mass="15337">MVRRLSFLFVLAVFSLSGCKAQESIDDALADISTFHGDLDAGDYGRIWKETAPVFREATSKDKFEGLLKAIHTKLGNVTKSEQVGWRVNATTDGTYVVVQMATEFAEGTGQEVFTYLRNDNRLSLAGYNIQSNDMMVK</sequence>
<name>A0A420EEV7_9SPHN</name>
<gene>
    <name evidence="2" type="ORF">D6851_12240</name>
</gene>
<evidence type="ECO:0000313" key="2">
    <source>
        <dbReference type="EMBL" id="RKF19235.1"/>
    </source>
</evidence>
<feature type="chain" id="PRO_5019114534" evidence="1">
    <location>
        <begin position="22"/>
        <end position="138"/>
    </location>
</feature>
<organism evidence="2 3">
    <name type="scientific">Altericroceibacterium spongiae</name>
    <dbReference type="NCBI Taxonomy" id="2320269"/>
    <lineage>
        <taxon>Bacteria</taxon>
        <taxon>Pseudomonadati</taxon>
        <taxon>Pseudomonadota</taxon>
        <taxon>Alphaproteobacteria</taxon>
        <taxon>Sphingomonadales</taxon>
        <taxon>Erythrobacteraceae</taxon>
        <taxon>Altericroceibacterium</taxon>
    </lineage>
</organism>
<dbReference type="PROSITE" id="PS51257">
    <property type="entry name" value="PROKAR_LIPOPROTEIN"/>
    <property type="match status" value="1"/>
</dbReference>
<evidence type="ECO:0000313" key="3">
    <source>
        <dbReference type="Proteomes" id="UP000284395"/>
    </source>
</evidence>
<dbReference type="Proteomes" id="UP000284395">
    <property type="component" value="Unassembled WGS sequence"/>
</dbReference>
<reference evidence="2 3" key="1">
    <citation type="submission" date="2018-09" db="EMBL/GenBank/DDBJ databases">
        <title>Altererythrobacter spongiae sp. nov., isolated from a marine sponge.</title>
        <authorList>
            <person name="Zhuang L."/>
            <person name="Luo L."/>
        </authorList>
    </citation>
    <scope>NUCLEOTIDE SEQUENCE [LARGE SCALE GENOMIC DNA]</scope>
    <source>
        <strain evidence="2 3">HN-Y73</strain>
    </source>
</reference>
<keyword evidence="1" id="KW-0732">Signal</keyword>
<comment type="caution">
    <text evidence="2">The sequence shown here is derived from an EMBL/GenBank/DDBJ whole genome shotgun (WGS) entry which is preliminary data.</text>
</comment>
<feature type="signal peptide" evidence="1">
    <location>
        <begin position="1"/>
        <end position="21"/>
    </location>
</feature>
<dbReference type="InterPro" id="IPR025091">
    <property type="entry name" value="DUF4019"/>
</dbReference>
<dbReference type="OrthoDB" id="7504054at2"/>
<protein>
    <submittedName>
        <fullName evidence="2">DUF4019 domain-containing protein</fullName>
    </submittedName>
</protein>